<name>A0A9N9DTI7_9GLOM</name>
<reference evidence="1" key="1">
    <citation type="submission" date="2021-06" db="EMBL/GenBank/DDBJ databases">
        <authorList>
            <person name="Kallberg Y."/>
            <person name="Tangrot J."/>
            <person name="Rosling A."/>
        </authorList>
    </citation>
    <scope>NUCLEOTIDE SEQUENCE</scope>
    <source>
        <strain evidence="1">IA702</strain>
    </source>
</reference>
<organism evidence="1 2">
    <name type="scientific">Paraglomus occultum</name>
    <dbReference type="NCBI Taxonomy" id="144539"/>
    <lineage>
        <taxon>Eukaryota</taxon>
        <taxon>Fungi</taxon>
        <taxon>Fungi incertae sedis</taxon>
        <taxon>Mucoromycota</taxon>
        <taxon>Glomeromycotina</taxon>
        <taxon>Glomeromycetes</taxon>
        <taxon>Paraglomerales</taxon>
        <taxon>Paraglomeraceae</taxon>
        <taxon>Paraglomus</taxon>
    </lineage>
</organism>
<dbReference type="AlphaFoldDB" id="A0A9N9DTI7"/>
<dbReference type="Proteomes" id="UP000789572">
    <property type="component" value="Unassembled WGS sequence"/>
</dbReference>
<keyword evidence="2" id="KW-1185">Reference proteome</keyword>
<evidence type="ECO:0000313" key="1">
    <source>
        <dbReference type="EMBL" id="CAG8647483.1"/>
    </source>
</evidence>
<dbReference type="OrthoDB" id="2403103at2759"/>
<gene>
    <name evidence="1" type="ORF">POCULU_LOCUS9764</name>
</gene>
<proteinExistence type="predicted"/>
<dbReference type="EMBL" id="CAJVPJ010004026">
    <property type="protein sequence ID" value="CAG8647483.1"/>
    <property type="molecule type" value="Genomic_DNA"/>
</dbReference>
<protein>
    <submittedName>
        <fullName evidence="1">2633_t:CDS:1</fullName>
    </submittedName>
</protein>
<accession>A0A9N9DTI7</accession>
<evidence type="ECO:0000313" key="2">
    <source>
        <dbReference type="Proteomes" id="UP000789572"/>
    </source>
</evidence>
<comment type="caution">
    <text evidence="1">The sequence shown here is derived from an EMBL/GenBank/DDBJ whole genome shotgun (WGS) entry which is preliminary data.</text>
</comment>
<feature type="non-terminal residue" evidence="1">
    <location>
        <position position="314"/>
    </location>
</feature>
<sequence length="314" mass="35571">VRALENSSSVYEDTDNLQCFEFVPFISNGFTYPDGTGLMQLTRFDNATFQTENNLYIRLLHPNGTLTKFTVPTYNSTKYRPQAFPLNDGYVLVMQANDDQIIHGMLVNWSGQILQSDVMLTDGPIDNASRLRLLVKANVDPDKDFLVTIGFQWKIFSAPDITGQITQLYKGSITRHDGNWLGDYSIFPTTEGGYGIAVLEKLLFGQVKDPLVSKLFHYSPQWFLYVRFWQPDTLQFDTPHLVWQNPIPYYSIQIEGCEVAAEGTGYFCILEVPNTRDYVRVGFLSSGSVTDVNVISDDTENIEKIINGIRPLPC</sequence>